<comment type="similarity">
    <text evidence="1 3">Belongs to the TBCA family.</text>
</comment>
<dbReference type="InterPro" id="IPR004226">
    <property type="entry name" value="TBCA"/>
</dbReference>
<comment type="subcellular location">
    <subcellularLocation>
        <location evidence="3">Cytoplasm</location>
        <location evidence="3">Cytoskeleton</location>
    </subcellularLocation>
</comment>
<keyword evidence="2 3" id="KW-0143">Chaperone</keyword>
<keyword evidence="3" id="KW-0206">Cytoskeleton</keyword>
<keyword evidence="3" id="KW-0493">Microtubule</keyword>
<organism evidence="5 6">
    <name type="scientific">Thelonectria olida</name>
    <dbReference type="NCBI Taxonomy" id="1576542"/>
    <lineage>
        <taxon>Eukaryota</taxon>
        <taxon>Fungi</taxon>
        <taxon>Dikarya</taxon>
        <taxon>Ascomycota</taxon>
        <taxon>Pezizomycotina</taxon>
        <taxon>Sordariomycetes</taxon>
        <taxon>Hypocreomycetidae</taxon>
        <taxon>Hypocreales</taxon>
        <taxon>Nectriaceae</taxon>
        <taxon>Thelonectria</taxon>
    </lineage>
</organism>
<dbReference type="GO" id="GO:0005874">
    <property type="term" value="C:microtubule"/>
    <property type="evidence" value="ECO:0007669"/>
    <property type="project" value="UniProtKB-KW"/>
</dbReference>
<dbReference type="GO" id="GO:0007021">
    <property type="term" value="P:tubulin complex assembly"/>
    <property type="evidence" value="ECO:0007669"/>
    <property type="project" value="UniProtKB-UniRule"/>
</dbReference>
<dbReference type="Proteomes" id="UP000777438">
    <property type="component" value="Unassembled WGS sequence"/>
</dbReference>
<dbReference type="PANTHER" id="PTHR21500:SF0">
    <property type="entry name" value="TUBULIN-SPECIFIC CHAPERONE A"/>
    <property type="match status" value="1"/>
</dbReference>
<evidence type="ECO:0000256" key="4">
    <source>
        <dbReference type="SAM" id="Coils"/>
    </source>
</evidence>
<comment type="subunit">
    <text evidence="3">Supercomplex made of cofactors A to E. Cofactors A and D function by capturing and stabilizing tubulin in a quasi-native conformation. Cofactor E binds to the cofactor D-tubulin complex; interaction with cofactor C then causes the release of tubulin polypeptides that are committed to the native state.</text>
</comment>
<dbReference type="Pfam" id="PF02970">
    <property type="entry name" value="TBCA"/>
    <property type="match status" value="1"/>
</dbReference>
<evidence type="ECO:0000313" key="6">
    <source>
        <dbReference type="Proteomes" id="UP000777438"/>
    </source>
</evidence>
<evidence type="ECO:0000256" key="1">
    <source>
        <dbReference type="ARBA" id="ARBA00006806"/>
    </source>
</evidence>
<accession>A0A9P8WIE6</accession>
<dbReference type="AlphaFoldDB" id="A0A9P8WIE6"/>
<sequence>MPPPSQLAIATSSVNRLLKDVASYHKELVEQEGQVRALEEKIKNGQNDDDGNASFMLKQQKTAVEQTKAVFSTLQDRIEAAASKLEDQIKLREESGAPEQELEAAKETLAKAKAEQNGSS</sequence>
<keyword evidence="6" id="KW-1185">Reference proteome</keyword>
<dbReference type="PANTHER" id="PTHR21500">
    <property type="entry name" value="TUBULIN-SPECIFIC CHAPERONE A"/>
    <property type="match status" value="1"/>
</dbReference>
<dbReference type="GO" id="GO:0007023">
    <property type="term" value="P:post-chaperonin tubulin folding pathway"/>
    <property type="evidence" value="ECO:0007669"/>
    <property type="project" value="UniProtKB-UniRule"/>
</dbReference>
<feature type="coiled-coil region" evidence="4">
    <location>
        <begin position="21"/>
        <end position="48"/>
    </location>
</feature>
<evidence type="ECO:0000256" key="2">
    <source>
        <dbReference type="ARBA" id="ARBA00023186"/>
    </source>
</evidence>
<name>A0A9P8WIE6_9HYPO</name>
<proteinExistence type="inferred from homology"/>
<keyword evidence="4" id="KW-0175">Coiled coil</keyword>
<dbReference type="GO" id="GO:0005829">
    <property type="term" value="C:cytosol"/>
    <property type="evidence" value="ECO:0007669"/>
    <property type="project" value="TreeGrafter"/>
</dbReference>
<dbReference type="InterPro" id="IPR036126">
    <property type="entry name" value="TBCA_sf"/>
</dbReference>
<protein>
    <recommendedName>
        <fullName evidence="3">Tubulin-specific chaperone A</fullName>
    </recommendedName>
</protein>
<dbReference type="Gene3D" id="1.20.58.90">
    <property type="match status" value="1"/>
</dbReference>
<reference evidence="5 6" key="1">
    <citation type="journal article" date="2021" name="Nat. Commun.">
        <title>Genetic determinants of endophytism in the Arabidopsis root mycobiome.</title>
        <authorList>
            <person name="Mesny F."/>
            <person name="Miyauchi S."/>
            <person name="Thiergart T."/>
            <person name="Pickel B."/>
            <person name="Atanasova L."/>
            <person name="Karlsson M."/>
            <person name="Huettel B."/>
            <person name="Barry K.W."/>
            <person name="Haridas S."/>
            <person name="Chen C."/>
            <person name="Bauer D."/>
            <person name="Andreopoulos W."/>
            <person name="Pangilinan J."/>
            <person name="LaButti K."/>
            <person name="Riley R."/>
            <person name="Lipzen A."/>
            <person name="Clum A."/>
            <person name="Drula E."/>
            <person name="Henrissat B."/>
            <person name="Kohler A."/>
            <person name="Grigoriev I.V."/>
            <person name="Martin F.M."/>
            <person name="Hacquard S."/>
        </authorList>
    </citation>
    <scope>NUCLEOTIDE SEQUENCE [LARGE SCALE GENOMIC DNA]</scope>
    <source>
        <strain evidence="5 6">MPI-CAGE-CH-0241</strain>
    </source>
</reference>
<dbReference type="SUPFAM" id="SSF46988">
    <property type="entry name" value="Tubulin chaperone cofactor A"/>
    <property type="match status" value="1"/>
</dbReference>
<comment type="caution">
    <text evidence="5">The sequence shown here is derived from an EMBL/GenBank/DDBJ whole genome shotgun (WGS) entry which is preliminary data.</text>
</comment>
<dbReference type="OrthoDB" id="296187at2759"/>
<dbReference type="EMBL" id="JAGPYM010000002">
    <property type="protein sequence ID" value="KAH6898569.1"/>
    <property type="molecule type" value="Genomic_DNA"/>
</dbReference>
<evidence type="ECO:0000313" key="5">
    <source>
        <dbReference type="EMBL" id="KAH6898569.1"/>
    </source>
</evidence>
<keyword evidence="3" id="KW-0963">Cytoplasm</keyword>
<evidence type="ECO:0000256" key="3">
    <source>
        <dbReference type="RuleBase" id="RU364030"/>
    </source>
</evidence>
<gene>
    <name evidence="5" type="ORF">B0T10DRAFT_473050</name>
</gene>
<dbReference type="GO" id="GO:0048487">
    <property type="term" value="F:beta-tubulin binding"/>
    <property type="evidence" value="ECO:0007669"/>
    <property type="project" value="InterPro"/>
</dbReference>